<organism evidence="1">
    <name type="scientific">Grammatophora oceanica</name>
    <dbReference type="NCBI Taxonomy" id="210454"/>
    <lineage>
        <taxon>Eukaryota</taxon>
        <taxon>Sar</taxon>
        <taxon>Stramenopiles</taxon>
        <taxon>Ochrophyta</taxon>
        <taxon>Bacillariophyta</taxon>
        <taxon>Fragilariophyceae</taxon>
        <taxon>Fragilariophycidae</taxon>
        <taxon>Rhabdonematales</taxon>
        <taxon>Grammatophoraceae</taxon>
        <taxon>Grammatophora</taxon>
    </lineage>
</organism>
<evidence type="ECO:0000313" key="1">
    <source>
        <dbReference type="EMBL" id="CAD9284445.1"/>
    </source>
</evidence>
<protein>
    <submittedName>
        <fullName evidence="1">Uncharacterized protein</fullName>
    </submittedName>
</protein>
<reference evidence="1" key="1">
    <citation type="submission" date="2021-01" db="EMBL/GenBank/DDBJ databases">
        <authorList>
            <person name="Corre E."/>
            <person name="Pelletier E."/>
            <person name="Niang G."/>
            <person name="Scheremetjew M."/>
            <person name="Finn R."/>
            <person name="Kale V."/>
            <person name="Holt S."/>
            <person name="Cochrane G."/>
            <person name="Meng A."/>
            <person name="Brown T."/>
            <person name="Cohen L."/>
        </authorList>
    </citation>
    <scope>NUCLEOTIDE SEQUENCE</scope>
    <source>
        <strain evidence="1">CCMP 410</strain>
    </source>
</reference>
<dbReference type="EMBL" id="HBGK01025757">
    <property type="protein sequence ID" value="CAD9284445.1"/>
    <property type="molecule type" value="Transcribed_RNA"/>
</dbReference>
<proteinExistence type="predicted"/>
<gene>
    <name evidence="1" type="ORF">GOCE00092_LOCUS13357</name>
</gene>
<dbReference type="AlphaFoldDB" id="A0A7S1V161"/>
<name>A0A7S1V161_9STRA</name>
<sequence>MTVGERDGPGLRTISDSVTEETDVLRTMLRLLVLQQLSPCCFYGCSDVAYWFLCLAGFVDVADADGPLLELMLTVGPTENVTTQDFVDRTVSGTVIDDTDGDDDGDAPIERIHCFLDLTRW</sequence>
<accession>A0A7S1V161</accession>